<reference evidence="2 3" key="1">
    <citation type="submission" date="2020-01" db="EMBL/GenBank/DDBJ databases">
        <authorList>
            <person name="Gulvik C.A."/>
            <person name="Batra D.G."/>
        </authorList>
    </citation>
    <scope>NUCLEOTIDE SEQUENCE [LARGE SCALE GENOMIC DNA]</scope>
    <source>
        <strain evidence="2 3">W9323</strain>
    </source>
</reference>
<dbReference type="GO" id="GO:0019365">
    <property type="term" value="P:pyridine nucleotide salvage"/>
    <property type="evidence" value="ECO:0007669"/>
    <property type="project" value="InterPro"/>
</dbReference>
<dbReference type="PANTHER" id="PTHR47297:SF2">
    <property type="entry name" value="OS02G0606800 PROTEIN"/>
    <property type="match status" value="1"/>
</dbReference>
<evidence type="ECO:0000259" key="1">
    <source>
        <dbReference type="Pfam" id="PF00857"/>
    </source>
</evidence>
<sequence>MDQQTMFWEYMMKEMDNLENIPLSTVIQEAGGAQHVHLVLVDILKGFCETGALSSKRVSEVIEPVKNLAESLLEKGMPTRNLLFLQDDHPVDAPEFASFPPHCVHGTEETEIVEPLRPLLETQGAELYTKNATSGLFAVNQNNRRFFDELEERMKNEAATFLVVGDCTDLCIYQNAMGIRMLANEKNLKNVRVMVSKTHSQTYHLSVEDARSSGAMAHDGDVMDTVFFYHMKLNGIEVYRNWV</sequence>
<dbReference type="Pfam" id="PF00857">
    <property type="entry name" value="Isochorismatase"/>
    <property type="match status" value="1"/>
</dbReference>
<gene>
    <name evidence="2" type="ORF">GXN76_10845</name>
</gene>
<keyword evidence="3" id="KW-1185">Reference proteome</keyword>
<dbReference type="GO" id="GO:0008936">
    <property type="term" value="F:nicotinamidase activity"/>
    <property type="evidence" value="ECO:0007669"/>
    <property type="project" value="InterPro"/>
</dbReference>
<organism evidence="2 3">
    <name type="scientific">Kroppenstedtia pulmonis</name>
    <dbReference type="NCBI Taxonomy" id="1380685"/>
    <lineage>
        <taxon>Bacteria</taxon>
        <taxon>Bacillati</taxon>
        <taxon>Bacillota</taxon>
        <taxon>Bacilli</taxon>
        <taxon>Bacillales</taxon>
        <taxon>Thermoactinomycetaceae</taxon>
        <taxon>Kroppenstedtia</taxon>
    </lineage>
</organism>
<dbReference type="Gene3D" id="3.40.50.850">
    <property type="entry name" value="Isochorismatase-like"/>
    <property type="match status" value="1"/>
</dbReference>
<dbReference type="RefSeq" id="WP_173223075.1">
    <property type="nucleotide sequence ID" value="NZ_CP048104.1"/>
</dbReference>
<dbReference type="Proteomes" id="UP000503088">
    <property type="component" value="Chromosome"/>
</dbReference>
<name>A0A7D4CNM6_9BACL</name>
<evidence type="ECO:0000313" key="3">
    <source>
        <dbReference type="Proteomes" id="UP000503088"/>
    </source>
</evidence>
<evidence type="ECO:0000313" key="2">
    <source>
        <dbReference type="EMBL" id="QKG84918.1"/>
    </source>
</evidence>
<dbReference type="InterPro" id="IPR044717">
    <property type="entry name" value="NIC1"/>
</dbReference>
<dbReference type="SUPFAM" id="SSF52499">
    <property type="entry name" value="Isochorismatase-like hydrolases"/>
    <property type="match status" value="1"/>
</dbReference>
<dbReference type="PANTHER" id="PTHR47297">
    <property type="match status" value="1"/>
</dbReference>
<protein>
    <submittedName>
        <fullName evidence="2">Isochorismatase family protein</fullName>
    </submittedName>
</protein>
<dbReference type="AlphaFoldDB" id="A0A7D4CNM6"/>
<feature type="domain" description="Isochorismatase-like" evidence="1">
    <location>
        <begin position="38"/>
        <end position="178"/>
    </location>
</feature>
<dbReference type="CDD" id="cd00431">
    <property type="entry name" value="cysteine_hydrolases"/>
    <property type="match status" value="1"/>
</dbReference>
<dbReference type="KEGG" id="kpul:GXN76_10845"/>
<dbReference type="InterPro" id="IPR000868">
    <property type="entry name" value="Isochorismatase-like_dom"/>
</dbReference>
<accession>A0A7D4CNM6</accession>
<proteinExistence type="predicted"/>
<dbReference type="EMBL" id="CP048104">
    <property type="protein sequence ID" value="QKG84918.1"/>
    <property type="molecule type" value="Genomic_DNA"/>
</dbReference>
<dbReference type="InterPro" id="IPR036380">
    <property type="entry name" value="Isochorismatase-like_sf"/>
</dbReference>